<reference evidence="2" key="1">
    <citation type="submission" date="2018-02" db="EMBL/GenBank/DDBJ databases">
        <authorList>
            <person name="Hausmann B."/>
        </authorList>
    </citation>
    <scope>NUCLEOTIDE SEQUENCE [LARGE SCALE GENOMIC DNA]</scope>
    <source>
        <strain evidence="2">Peat soil MAG SbA5</strain>
    </source>
</reference>
<dbReference type="EMBL" id="OKRB01000095">
    <property type="protein sequence ID" value="SPE23258.1"/>
    <property type="molecule type" value="Genomic_DNA"/>
</dbReference>
<organism evidence="1 2">
    <name type="scientific">Candidatus Sulfuritelmatomonas gaucii</name>
    <dbReference type="NCBI Taxonomy" id="2043161"/>
    <lineage>
        <taxon>Bacteria</taxon>
        <taxon>Pseudomonadati</taxon>
        <taxon>Acidobacteriota</taxon>
        <taxon>Terriglobia</taxon>
        <taxon>Terriglobales</taxon>
        <taxon>Acidobacteriaceae</taxon>
        <taxon>Candidatus Sulfuritelmatomonas</taxon>
    </lineage>
</organism>
<protein>
    <submittedName>
        <fullName evidence="1">Uncharacterized protein</fullName>
    </submittedName>
</protein>
<proteinExistence type="predicted"/>
<sequence>MSEERDFDRQGAAVLRMLIYPVQFESEPVYGIDRVVAQVFAEHWRISRLAVIVAIDAGMASDAKCLTKPNRPVNHPPSLRVPNPQPHWSCQQNPSIVIHCENSTDALQ</sequence>
<evidence type="ECO:0000313" key="2">
    <source>
        <dbReference type="Proteomes" id="UP000239735"/>
    </source>
</evidence>
<dbReference type="AlphaFoldDB" id="A0A2N9LIZ6"/>
<name>A0A2N9LIZ6_9BACT</name>
<gene>
    <name evidence="1" type="ORF">SBA5_380029</name>
</gene>
<evidence type="ECO:0000313" key="1">
    <source>
        <dbReference type="EMBL" id="SPE23258.1"/>
    </source>
</evidence>
<dbReference type="Proteomes" id="UP000239735">
    <property type="component" value="Unassembled WGS sequence"/>
</dbReference>
<accession>A0A2N9LIZ6</accession>